<dbReference type="EMBL" id="JABEBT010000002">
    <property type="protein sequence ID" value="KAF7640139.1"/>
    <property type="molecule type" value="Genomic_DNA"/>
</dbReference>
<protein>
    <submittedName>
        <fullName evidence="2">Uncharacterized protein</fullName>
    </submittedName>
</protein>
<feature type="transmembrane region" description="Helical" evidence="1">
    <location>
        <begin position="12"/>
        <end position="30"/>
    </location>
</feature>
<keyword evidence="1" id="KW-1133">Transmembrane helix</keyword>
<dbReference type="AlphaFoldDB" id="A0A8T0A4A0"/>
<accession>A0A8T0A4A0</accession>
<keyword evidence="3" id="KW-1185">Reference proteome</keyword>
<keyword evidence="1" id="KW-0472">Membrane</keyword>
<dbReference type="OrthoDB" id="5893199at2759"/>
<name>A0A8T0A4A0_9BILA</name>
<gene>
    <name evidence="2" type="ORF">Mgra_00000585</name>
</gene>
<organism evidence="2 3">
    <name type="scientific">Meloidogyne graminicola</name>
    <dbReference type="NCBI Taxonomy" id="189291"/>
    <lineage>
        <taxon>Eukaryota</taxon>
        <taxon>Metazoa</taxon>
        <taxon>Ecdysozoa</taxon>
        <taxon>Nematoda</taxon>
        <taxon>Chromadorea</taxon>
        <taxon>Rhabditida</taxon>
        <taxon>Tylenchina</taxon>
        <taxon>Tylenchomorpha</taxon>
        <taxon>Tylenchoidea</taxon>
        <taxon>Meloidogynidae</taxon>
        <taxon>Meloidogyninae</taxon>
        <taxon>Meloidogyne</taxon>
    </lineage>
</organism>
<proteinExistence type="predicted"/>
<comment type="caution">
    <text evidence="2">The sequence shown here is derived from an EMBL/GenBank/DDBJ whole genome shotgun (WGS) entry which is preliminary data.</text>
</comment>
<evidence type="ECO:0000313" key="2">
    <source>
        <dbReference type="EMBL" id="KAF7640139.1"/>
    </source>
</evidence>
<reference evidence="2" key="1">
    <citation type="journal article" date="2020" name="Ecol. Evol.">
        <title>Genome structure and content of the rice root-knot nematode (Meloidogyne graminicola).</title>
        <authorList>
            <person name="Phan N.T."/>
            <person name="Danchin E.G.J."/>
            <person name="Klopp C."/>
            <person name="Perfus-Barbeoch L."/>
            <person name="Kozlowski D.K."/>
            <person name="Koutsovoulos G.D."/>
            <person name="Lopez-Roques C."/>
            <person name="Bouchez O."/>
            <person name="Zahm M."/>
            <person name="Besnard G."/>
            <person name="Bellafiore S."/>
        </authorList>
    </citation>
    <scope>NUCLEOTIDE SEQUENCE</scope>
    <source>
        <strain evidence="2">VN-18</strain>
    </source>
</reference>
<keyword evidence="1" id="KW-0812">Transmembrane</keyword>
<evidence type="ECO:0000256" key="1">
    <source>
        <dbReference type="SAM" id="Phobius"/>
    </source>
</evidence>
<evidence type="ECO:0000313" key="3">
    <source>
        <dbReference type="Proteomes" id="UP000605970"/>
    </source>
</evidence>
<sequence>MQKYKLRIAFFILFKIIQILLIIILLWRVFSECTICGHFVQTKTVIRYQVDGTCKKLFFYLPPNPEEKRMNIFSNISPQLRLWWSFDGEKFMPPKPEREQLELIIEEIKEEIYASARLLEIELNKEERFNNKSEEKRLKRENVQLPWLKMQKESILPDEEQRYFLDSNINVQQKDKLKKLNNLENIKKEEEENEKKKYFVIRLIFKMN</sequence>
<dbReference type="Proteomes" id="UP000605970">
    <property type="component" value="Unassembled WGS sequence"/>
</dbReference>